<dbReference type="OrthoDB" id="507248at2759"/>
<comment type="caution">
    <text evidence="2">The sequence shown here is derived from an EMBL/GenBank/DDBJ whole genome shotgun (WGS) entry which is preliminary data.</text>
</comment>
<evidence type="ECO:0000256" key="1">
    <source>
        <dbReference type="SAM" id="SignalP"/>
    </source>
</evidence>
<protein>
    <submittedName>
        <fullName evidence="2">Cellulose-binding domain</fullName>
    </submittedName>
</protein>
<feature type="signal peptide" evidence="1">
    <location>
        <begin position="1"/>
        <end position="25"/>
    </location>
</feature>
<accession>A0A2P6TU77</accession>
<keyword evidence="1" id="KW-0732">Signal</keyword>
<sequence>MKQRRFDAAWAALALVCLPVASLAARRSPIATNLAGVADWTTEYPFVNHFKMARPWFSANASHWEDTARPLLLDSSGHVKALAPGQYARSVLFAGSPPDPGLSSKRFVVLFSGSGTLEYGNVQVVSRQPGKDTIQLKTVAAGQDTELIFIITLTATNPANPLRALRVLPAAGGICAGDPYKQVASAAACNSSTLYRSYAKAHAEILFMPQFLAGLRPYRMVRFMDWQRTNNAEMQRASQRAFERHTFWTTDRGVPLETMIRLANTLGVDPWICIPHKADDQLVTTYAQIVKSLLAPRLRVHVEYSNEVWNGMFSQTQYALEQGTALKLDSDRYTAMAKFYSRRSQQIFAIFKRELGGTRQLRRVMATQAVVPYFTQQILSYGDARRSADLFAIAPYFGTTLTTAAQAAEVKRLGVAGVLAWLKSPAGAGGRPSNAVLGYGSLADVDAAVAAQVAAVRPFGINLTSYEGGQHLVAAGGLTWDAQLNAILDAANRHAGMKQVYLQYLSAWRARTGQPLTHYVHCDRWSVWGRWGAKEYPSQPRAQAPKLDALLQYASANPLEP</sequence>
<dbReference type="STRING" id="3076.A0A2P6TU77"/>
<reference evidence="2 3" key="1">
    <citation type="journal article" date="2018" name="Plant J.">
        <title>Genome sequences of Chlorella sorokiniana UTEX 1602 and Micractinium conductrix SAG 241.80: implications to maltose excretion by a green alga.</title>
        <authorList>
            <person name="Arriola M.B."/>
            <person name="Velmurugan N."/>
            <person name="Zhang Y."/>
            <person name="Plunkett M.H."/>
            <person name="Hondzo H."/>
            <person name="Barney B.M."/>
        </authorList>
    </citation>
    <scope>NUCLEOTIDE SEQUENCE [LARGE SCALE GENOMIC DNA]</scope>
    <source>
        <strain evidence="3">UTEX 1602</strain>
    </source>
</reference>
<organism evidence="2 3">
    <name type="scientific">Chlorella sorokiniana</name>
    <name type="common">Freshwater green alga</name>
    <dbReference type="NCBI Taxonomy" id="3076"/>
    <lineage>
        <taxon>Eukaryota</taxon>
        <taxon>Viridiplantae</taxon>
        <taxon>Chlorophyta</taxon>
        <taxon>core chlorophytes</taxon>
        <taxon>Trebouxiophyceae</taxon>
        <taxon>Chlorellales</taxon>
        <taxon>Chlorellaceae</taxon>
        <taxon>Chlorella clade</taxon>
        <taxon>Chlorella</taxon>
    </lineage>
</organism>
<dbReference type="Proteomes" id="UP000239899">
    <property type="component" value="Unassembled WGS sequence"/>
</dbReference>
<feature type="chain" id="PRO_5015170434" evidence="1">
    <location>
        <begin position="26"/>
        <end position="561"/>
    </location>
</feature>
<gene>
    <name evidence="2" type="ORF">C2E21_3611</name>
</gene>
<dbReference type="EMBL" id="LHPG02000006">
    <property type="protein sequence ID" value="PRW57604.1"/>
    <property type="molecule type" value="Genomic_DNA"/>
</dbReference>
<evidence type="ECO:0000313" key="3">
    <source>
        <dbReference type="Proteomes" id="UP000239899"/>
    </source>
</evidence>
<dbReference type="AlphaFoldDB" id="A0A2P6TU77"/>
<proteinExistence type="predicted"/>
<name>A0A2P6TU77_CHLSO</name>
<keyword evidence="3" id="KW-1185">Reference proteome</keyword>
<evidence type="ECO:0000313" key="2">
    <source>
        <dbReference type="EMBL" id="PRW57604.1"/>
    </source>
</evidence>